<keyword evidence="2" id="KW-1185">Reference proteome</keyword>
<dbReference type="Proteomes" id="UP000023435">
    <property type="component" value="Unassembled WGS sequence"/>
</dbReference>
<dbReference type="SUPFAM" id="SSF54736">
    <property type="entry name" value="ClpS-like"/>
    <property type="match status" value="1"/>
</dbReference>
<name>A0A108UC08_9GAMM</name>
<organism evidence="1 2">
    <name type="scientific">Lysobacter capsici AZ78</name>
    <dbReference type="NCBI Taxonomy" id="1444315"/>
    <lineage>
        <taxon>Bacteria</taxon>
        <taxon>Pseudomonadati</taxon>
        <taxon>Pseudomonadota</taxon>
        <taxon>Gammaproteobacteria</taxon>
        <taxon>Lysobacterales</taxon>
        <taxon>Lysobacteraceae</taxon>
        <taxon>Lysobacter</taxon>
    </lineage>
</organism>
<dbReference type="EMBL" id="JAJA02000001">
    <property type="protein sequence ID" value="KWS06310.1"/>
    <property type="molecule type" value="Genomic_DNA"/>
</dbReference>
<proteinExistence type="predicted"/>
<protein>
    <submittedName>
        <fullName evidence="1">Uncharacterized protein</fullName>
    </submittedName>
</protein>
<dbReference type="InterPro" id="IPR014719">
    <property type="entry name" value="Ribosomal_bL12_C/ClpS-like"/>
</dbReference>
<accession>A0A108UC08</accession>
<dbReference type="AlphaFoldDB" id="A0A108UC08"/>
<gene>
    <name evidence="1" type="ORF">AZ78_3865</name>
</gene>
<comment type="caution">
    <text evidence="1">The sequence shown here is derived from an EMBL/GenBank/DDBJ whole genome shotgun (WGS) entry which is preliminary data.</text>
</comment>
<evidence type="ECO:0000313" key="1">
    <source>
        <dbReference type="EMBL" id="KWS06310.1"/>
    </source>
</evidence>
<sequence>MPNRHSQLAGLSYWLVRFWSDGWRDPIPPPNALYRCGVCGAAALRAQFADLGQLKMAEMAYDVDLLASGPDRVKVMQVMRRLTGADLSQALSWLQDGPSRIATGLRLDDRERLTGALGAMGAVCSIHAREIAPGSPAAWFAAPALQDADDVETLRAQLHAPGLDDEGETALRLALYQHWNAPFREASVTWLPGDQRDGAQQDNARRLASLLREHDDYERLLKANLARERSDHASASILLTGDFGDYEPLAARLRLLVETKQSAVAVFGPSDFE</sequence>
<dbReference type="RefSeq" id="WP_036101600.1">
    <property type="nucleotide sequence ID" value="NZ_JAJA02000001.1"/>
</dbReference>
<reference evidence="1 2" key="1">
    <citation type="journal article" date="2014" name="Genome Announc.">
        <title>Draft Genome Sequence of Lysobacter capsici AZ78, a Bacterium Antagonistic to Plant-Pathogenic Oomycetes.</title>
        <authorList>
            <person name="Puopolo G."/>
            <person name="Sonego P."/>
            <person name="Engelen K."/>
            <person name="Pertot I."/>
        </authorList>
    </citation>
    <scope>NUCLEOTIDE SEQUENCE [LARGE SCALE GENOMIC DNA]</scope>
    <source>
        <strain evidence="1 2">AZ78</strain>
    </source>
</reference>
<evidence type="ECO:0000313" key="2">
    <source>
        <dbReference type="Proteomes" id="UP000023435"/>
    </source>
</evidence>